<dbReference type="InterPro" id="IPR002110">
    <property type="entry name" value="Ankyrin_rpt"/>
</dbReference>
<comment type="caution">
    <text evidence="5">The sequence shown here is derived from an EMBL/GenBank/DDBJ whole genome shotgun (WGS) entry which is preliminary data.</text>
</comment>
<proteinExistence type="predicted"/>
<evidence type="ECO:0000313" key="6">
    <source>
        <dbReference type="Proteomes" id="UP000193920"/>
    </source>
</evidence>
<dbReference type="EMBL" id="MCOG01000111">
    <property type="protein sequence ID" value="ORY45423.1"/>
    <property type="molecule type" value="Genomic_DNA"/>
</dbReference>
<evidence type="ECO:0000256" key="1">
    <source>
        <dbReference type="ARBA" id="ARBA00022737"/>
    </source>
</evidence>
<keyword evidence="1" id="KW-0677">Repeat</keyword>
<dbReference type="SMART" id="SM00248">
    <property type="entry name" value="ANK"/>
    <property type="match status" value="3"/>
</dbReference>
<name>A0A1Y2CEF1_9FUNG</name>
<dbReference type="PANTHER" id="PTHR24126:SF14">
    <property type="entry name" value="ANK_REP_REGION DOMAIN-CONTAINING PROTEIN"/>
    <property type="match status" value="1"/>
</dbReference>
<dbReference type="PROSITE" id="PS50297">
    <property type="entry name" value="ANK_REP_REGION"/>
    <property type="match status" value="2"/>
</dbReference>
<protein>
    <submittedName>
        <fullName evidence="5">Ankyrin</fullName>
    </submittedName>
</protein>
<dbReference type="Proteomes" id="UP000193920">
    <property type="component" value="Unassembled WGS sequence"/>
</dbReference>
<dbReference type="InterPro" id="IPR036770">
    <property type="entry name" value="Ankyrin_rpt-contain_sf"/>
</dbReference>
<dbReference type="PROSITE" id="PS50088">
    <property type="entry name" value="ANK_REPEAT"/>
    <property type="match status" value="2"/>
</dbReference>
<sequence>MYYLPRFNSDIFIILELIENNDLEGVRNYLKEYGNKDINCSFNIRGYPDNWYTTPINEAIKNNKFEIADILLDNGANINTICSQILDVNELHGYKMVFKFDDKINKENLKYLLEHNYRIERVTSIIKNISKKIKNADKKLNDFEIELLHFFNIIETFLRDILLKNDIDICKKYINDNHILLKELNSDTFDILIYAIEKKVSNDKIKYIIEQSLYTTYDYIIKPKNIINSIDLKIKSYKDTINRIPCNDWFDSYSLSYNYNSSKKEKIIPIKYYHVPFKKLDKISPIYSALHNNNIEIANLLFEKGYKFKKDDDFINNLYDEQCLTNDNLNFILDKNFYKVKDSIIYKWIETPELKSIIDERESLIKYCISSDVNDLNNESLNDETNNENFDILIYAIENYISDDKIIAIINKYYYDKKKSLNYHIKYVNNIYSDNKYIFSYNEKVPLFSAIMNGKYEIADLLIKLGADINFVFKKENKGYNDNNDDVDENEYIDVLK</sequence>
<keyword evidence="2 3" id="KW-0040">ANK repeat</keyword>
<dbReference type="SUPFAM" id="SSF48403">
    <property type="entry name" value="Ankyrin repeat"/>
    <property type="match status" value="2"/>
</dbReference>
<dbReference type="Gene3D" id="1.25.40.20">
    <property type="entry name" value="Ankyrin repeat-containing domain"/>
    <property type="match status" value="2"/>
</dbReference>
<feature type="repeat" description="ANK" evidence="3">
    <location>
        <begin position="442"/>
        <end position="474"/>
    </location>
</feature>
<accession>A0A1Y2CEF1</accession>
<feature type="repeat" description="ANK" evidence="3">
    <location>
        <begin position="54"/>
        <end position="83"/>
    </location>
</feature>
<dbReference type="AlphaFoldDB" id="A0A1Y2CEF1"/>
<keyword evidence="6" id="KW-1185">Reference proteome</keyword>
<reference evidence="5 6" key="1">
    <citation type="submission" date="2016-08" db="EMBL/GenBank/DDBJ databases">
        <title>A Parts List for Fungal Cellulosomes Revealed by Comparative Genomics.</title>
        <authorList>
            <consortium name="DOE Joint Genome Institute"/>
            <person name="Haitjema C.H."/>
            <person name="Gilmore S.P."/>
            <person name="Henske J.K."/>
            <person name="Solomon K.V."/>
            <person name="De Groot R."/>
            <person name="Kuo A."/>
            <person name="Mondo S.J."/>
            <person name="Salamov A.A."/>
            <person name="Labutti K."/>
            <person name="Zhao Z."/>
            <person name="Chiniquy J."/>
            <person name="Barry K."/>
            <person name="Brewer H.M."/>
            <person name="Purvine S.O."/>
            <person name="Wright A.T."/>
            <person name="Boxma B."/>
            <person name="Van Alen T."/>
            <person name="Hackstein J.H."/>
            <person name="Baker S.E."/>
            <person name="Grigoriev I.V."/>
            <person name="O'Malley M.A."/>
        </authorList>
    </citation>
    <scope>NUCLEOTIDE SEQUENCE [LARGE SCALE GENOMIC DNA]</scope>
    <source>
        <strain evidence="5 6">G1</strain>
    </source>
</reference>
<dbReference type="PANTHER" id="PTHR24126">
    <property type="entry name" value="ANKYRIN REPEAT, PH AND SEC7 DOMAIN CONTAINING PROTEIN SECG-RELATED"/>
    <property type="match status" value="1"/>
</dbReference>
<organism evidence="5 6">
    <name type="scientific">Neocallimastix californiae</name>
    <dbReference type="NCBI Taxonomy" id="1754190"/>
    <lineage>
        <taxon>Eukaryota</taxon>
        <taxon>Fungi</taxon>
        <taxon>Fungi incertae sedis</taxon>
        <taxon>Chytridiomycota</taxon>
        <taxon>Chytridiomycota incertae sedis</taxon>
        <taxon>Neocallimastigomycetes</taxon>
        <taxon>Neocallimastigales</taxon>
        <taxon>Neocallimastigaceae</taxon>
        <taxon>Neocallimastix</taxon>
    </lineage>
</organism>
<keyword evidence="4" id="KW-0175">Coiled coil</keyword>
<feature type="coiled-coil region" evidence="4">
    <location>
        <begin position="119"/>
        <end position="146"/>
    </location>
</feature>
<evidence type="ECO:0000256" key="4">
    <source>
        <dbReference type="SAM" id="Coils"/>
    </source>
</evidence>
<gene>
    <name evidence="5" type="ORF">LY90DRAFT_620983</name>
</gene>
<evidence type="ECO:0000256" key="2">
    <source>
        <dbReference type="ARBA" id="ARBA00023043"/>
    </source>
</evidence>
<evidence type="ECO:0000256" key="3">
    <source>
        <dbReference type="PROSITE-ProRule" id="PRU00023"/>
    </source>
</evidence>
<dbReference type="Pfam" id="PF13606">
    <property type="entry name" value="Ank_3"/>
    <property type="match status" value="1"/>
</dbReference>
<evidence type="ECO:0000313" key="5">
    <source>
        <dbReference type="EMBL" id="ORY45423.1"/>
    </source>
</evidence>